<dbReference type="InterPro" id="IPR045093">
    <property type="entry name" value="Cullin"/>
</dbReference>
<dbReference type="InterPro" id="IPR016159">
    <property type="entry name" value="Cullin_repeat-like_dom_sf"/>
</dbReference>
<keyword evidence="4" id="KW-1133">Transmembrane helix</keyword>
<dbReference type="InterPro" id="IPR001373">
    <property type="entry name" value="Cullin_N"/>
</dbReference>
<evidence type="ECO:0000256" key="4">
    <source>
        <dbReference type="SAM" id="Phobius"/>
    </source>
</evidence>
<proteinExistence type="inferred from homology"/>
<comment type="similarity">
    <text evidence="1 2 3">Belongs to the cullin family.</text>
</comment>
<evidence type="ECO:0000256" key="2">
    <source>
        <dbReference type="PROSITE-ProRule" id="PRU00330"/>
    </source>
</evidence>
<feature type="domain" description="Cullin family profile" evidence="5">
    <location>
        <begin position="390"/>
        <end position="590"/>
    </location>
</feature>
<dbReference type="AlphaFoldDB" id="A0A7J7J3J9"/>
<dbReference type="InterPro" id="IPR016158">
    <property type="entry name" value="Cullin_homology"/>
</dbReference>
<dbReference type="InterPro" id="IPR036317">
    <property type="entry name" value="Cullin_homology_sf"/>
</dbReference>
<dbReference type="Pfam" id="PF00888">
    <property type="entry name" value="Cullin"/>
    <property type="match status" value="1"/>
</dbReference>
<dbReference type="SUPFAM" id="SSF75632">
    <property type="entry name" value="Cullin homology domain"/>
    <property type="match status" value="1"/>
</dbReference>
<dbReference type="Pfam" id="PF26557">
    <property type="entry name" value="Cullin_AB"/>
    <property type="match status" value="1"/>
</dbReference>
<dbReference type="PANTHER" id="PTHR11932">
    <property type="entry name" value="CULLIN"/>
    <property type="match status" value="1"/>
</dbReference>
<evidence type="ECO:0000313" key="7">
    <source>
        <dbReference type="Proteomes" id="UP000593567"/>
    </source>
</evidence>
<dbReference type="Gene3D" id="1.20.1310.10">
    <property type="entry name" value="Cullin Repeats"/>
    <property type="match status" value="5"/>
</dbReference>
<dbReference type="Gene3D" id="1.10.10.10">
    <property type="entry name" value="Winged helix-like DNA-binding domain superfamily/Winged helix DNA-binding domain"/>
    <property type="match status" value="1"/>
</dbReference>
<dbReference type="InterPro" id="IPR036388">
    <property type="entry name" value="WH-like_DNA-bd_sf"/>
</dbReference>
<dbReference type="FunFam" id="1.20.1310.10:FF:000022">
    <property type="entry name" value="Cullin-2 isoform 2"/>
    <property type="match status" value="1"/>
</dbReference>
<dbReference type="InterPro" id="IPR059120">
    <property type="entry name" value="Cullin-like_AB"/>
</dbReference>
<accession>A0A7J7J3J9</accession>
<comment type="caution">
    <text evidence="6">The sequence shown here is derived from an EMBL/GenBank/DDBJ whole genome shotgun (WGS) entry which is preliminary data.</text>
</comment>
<feature type="transmembrane region" description="Helical" evidence="4">
    <location>
        <begin position="594"/>
        <end position="613"/>
    </location>
</feature>
<gene>
    <name evidence="6" type="ORF">EB796_020936</name>
</gene>
<dbReference type="EMBL" id="VXIV02003146">
    <property type="protein sequence ID" value="KAF6020780.1"/>
    <property type="molecule type" value="Genomic_DNA"/>
</dbReference>
<dbReference type="GO" id="GO:0006511">
    <property type="term" value="P:ubiquitin-dependent protein catabolic process"/>
    <property type="evidence" value="ECO:0007669"/>
    <property type="project" value="InterPro"/>
</dbReference>
<dbReference type="PROSITE" id="PS50069">
    <property type="entry name" value="CULLIN_2"/>
    <property type="match status" value="1"/>
</dbReference>
<dbReference type="GO" id="GO:0031625">
    <property type="term" value="F:ubiquitin protein ligase binding"/>
    <property type="evidence" value="ECO:0007669"/>
    <property type="project" value="InterPro"/>
</dbReference>
<dbReference type="Gene3D" id="4.10.1030.10">
    <property type="entry name" value="Ring Box Chain A, domain 5"/>
    <property type="match status" value="1"/>
</dbReference>
<evidence type="ECO:0000256" key="1">
    <source>
        <dbReference type="ARBA" id="ARBA00006019"/>
    </source>
</evidence>
<keyword evidence="4" id="KW-0812">Transmembrane</keyword>
<dbReference type="SUPFAM" id="SSF74788">
    <property type="entry name" value="Cullin repeat-like"/>
    <property type="match status" value="1"/>
</dbReference>
<protein>
    <submittedName>
        <fullName evidence="6">CUL2</fullName>
    </submittedName>
</protein>
<name>A0A7J7J3J9_BUGNE</name>
<sequence>MSLQPKQVNFTEYWREISNTLSCIITCGKVDRRIWSDRFSDVYELCVASPEPLHNELYDGIRSFLENHVTVIIEDIKQSGDENLISAYHKHWERYSKGSQYINSLCSYLNQQFIKKNKRTNAEYSYGDISLLEPHPNYLEIGELAYDVWKKLLITPLQKGLVEAVLDEIHRDRIHTGSLNHSVVHSVINSLVSVDEQSRPNSQLVLYKSVFESSFLRTTGEYYKQKASDYISKLTCCEYLEKSIQLLNEEDLRSRKFLHPSSYQEVKAEMEKRISSDHVEMLHAECADLIEKESFKDLKNMYTLLMPIKATYPLCHCLENHIKKIGLEMVESFTQENIHQQFVEAMLQLHKKYSTMVKETFSNDQHFIAVLDKACAAVINHKSPNQRFCKSPELLVKYSDSLLRKSTKALSETDIDEKLNASITVFKYLADKDIYQGQTCGYEFTNKLHRMFTDINISADLTNKFVDYCKDKTPLDHSFSILVLQAGAWPISSQKIPRFQLPSELEGSVQAFEKFYETRFNGRKLSWVHGYSTGELKLSYLGKPYYVTLGLFQMAILLQFNEGDRFSSSELKDRTKLEDKEWNRHITPLLDSKMLVVVCLIFNPPSLLIFYYIN</sequence>
<keyword evidence="4" id="KW-0472">Membrane</keyword>
<dbReference type="Proteomes" id="UP000593567">
    <property type="component" value="Unassembled WGS sequence"/>
</dbReference>
<organism evidence="6 7">
    <name type="scientific">Bugula neritina</name>
    <name type="common">Brown bryozoan</name>
    <name type="synonym">Sertularia neritina</name>
    <dbReference type="NCBI Taxonomy" id="10212"/>
    <lineage>
        <taxon>Eukaryota</taxon>
        <taxon>Metazoa</taxon>
        <taxon>Spiralia</taxon>
        <taxon>Lophotrochozoa</taxon>
        <taxon>Bryozoa</taxon>
        <taxon>Gymnolaemata</taxon>
        <taxon>Cheilostomatida</taxon>
        <taxon>Flustrina</taxon>
        <taxon>Buguloidea</taxon>
        <taxon>Bugulidae</taxon>
        <taxon>Bugula</taxon>
    </lineage>
</organism>
<evidence type="ECO:0000259" key="5">
    <source>
        <dbReference type="PROSITE" id="PS50069"/>
    </source>
</evidence>
<dbReference type="FunFam" id="1.20.1310.10:FF:000016">
    <property type="entry name" value="Cullin 2"/>
    <property type="match status" value="1"/>
</dbReference>
<dbReference type="OrthoDB" id="27073at2759"/>
<dbReference type="SMART" id="SM00182">
    <property type="entry name" value="CULLIN"/>
    <property type="match status" value="1"/>
</dbReference>
<keyword evidence="7" id="KW-1185">Reference proteome</keyword>
<reference evidence="6" key="1">
    <citation type="submission" date="2020-06" db="EMBL/GenBank/DDBJ databases">
        <title>Draft genome of Bugula neritina, a colonial animal packing powerful symbionts and potential medicines.</title>
        <authorList>
            <person name="Rayko M."/>
        </authorList>
    </citation>
    <scope>NUCLEOTIDE SEQUENCE [LARGE SCALE GENOMIC DNA]</scope>
    <source>
        <strain evidence="6">Kwan_BN1</strain>
    </source>
</reference>
<evidence type="ECO:0000256" key="3">
    <source>
        <dbReference type="RuleBase" id="RU003829"/>
    </source>
</evidence>
<evidence type="ECO:0000313" key="6">
    <source>
        <dbReference type="EMBL" id="KAF6020780.1"/>
    </source>
</evidence>